<dbReference type="FunFam" id="3.30.70.1820:FF:000002">
    <property type="entry name" value="LINE-1 retrotransposable element ORF1 protein"/>
    <property type="match status" value="1"/>
</dbReference>
<dbReference type="InterPro" id="IPR043636">
    <property type="entry name" value="L1_RRM_dom"/>
</dbReference>
<feature type="region of interest" description="Disordered" evidence="2">
    <location>
        <begin position="106"/>
        <end position="128"/>
    </location>
</feature>
<dbReference type="Proteomes" id="UP000265000">
    <property type="component" value="Unplaced"/>
</dbReference>
<evidence type="ECO:0000259" key="3">
    <source>
        <dbReference type="Pfam" id="PF02994"/>
    </source>
</evidence>
<comment type="similarity">
    <text evidence="1">Belongs to the transposase 22 family.</text>
</comment>
<evidence type="ECO:0000256" key="1">
    <source>
        <dbReference type="ARBA" id="ARBA00061640"/>
    </source>
</evidence>
<reference evidence="4" key="1">
    <citation type="submission" date="2025-08" db="UniProtKB">
        <authorList>
            <consortium name="Ensembl"/>
        </authorList>
    </citation>
    <scope>IDENTIFICATION</scope>
</reference>
<sequence>MQLKLKQLHFKCASLNTTLNAFGQRIASVEDGLNDLDKRLNCVELSQASLAKENRELRDKVTYLENYTRRQNIRIVGIPENTEGAKPTEFIAKLLLELFGEDNFQTPPSVDRAHRSSAPKPGEGNRPRPLIVKLHHFQTKERILRLAREKGKLTYNGTRIHIFPDFRPDINKRRAAFSESKQLLHAAQIKFAMYYPATLQFSHDKNSQLYQVENTNSLTYLPEATDHMLSPARRNNRTCLLTLFSSTKAEGTVVKSFIAL</sequence>
<dbReference type="GeneTree" id="ENSGT01150000287143"/>
<proteinExistence type="inferred from homology"/>
<evidence type="ECO:0000256" key="2">
    <source>
        <dbReference type="SAM" id="MobiDB-lite"/>
    </source>
</evidence>
<organism evidence="4 5">
    <name type="scientific">Fundulus heteroclitus</name>
    <name type="common">Killifish</name>
    <name type="synonym">Mummichog</name>
    <dbReference type="NCBI Taxonomy" id="8078"/>
    <lineage>
        <taxon>Eukaryota</taxon>
        <taxon>Metazoa</taxon>
        <taxon>Chordata</taxon>
        <taxon>Craniata</taxon>
        <taxon>Vertebrata</taxon>
        <taxon>Euteleostomi</taxon>
        <taxon>Actinopterygii</taxon>
        <taxon>Neopterygii</taxon>
        <taxon>Teleostei</taxon>
        <taxon>Neoteleostei</taxon>
        <taxon>Acanthomorphata</taxon>
        <taxon>Ovalentaria</taxon>
        <taxon>Atherinomorphae</taxon>
        <taxon>Cyprinodontiformes</taxon>
        <taxon>Fundulidae</taxon>
        <taxon>Fundulus</taxon>
    </lineage>
</organism>
<accession>A0A3Q2PUB8</accession>
<evidence type="ECO:0000313" key="5">
    <source>
        <dbReference type="Proteomes" id="UP000265000"/>
    </source>
</evidence>
<dbReference type="Ensembl" id="ENSFHET00000025124.1">
    <property type="protein sequence ID" value="ENSFHEP00000016667.1"/>
    <property type="gene ID" value="ENSFHEG00000018368.1"/>
</dbReference>
<name>A0A3Q2PUB8_FUNHE</name>
<evidence type="ECO:0000313" key="4">
    <source>
        <dbReference type="Ensembl" id="ENSFHEP00000016667.1"/>
    </source>
</evidence>
<keyword evidence="5" id="KW-1185">Reference proteome</keyword>
<reference evidence="4" key="2">
    <citation type="submission" date="2025-09" db="UniProtKB">
        <authorList>
            <consortium name="Ensembl"/>
        </authorList>
    </citation>
    <scope>IDENTIFICATION</scope>
</reference>
<dbReference type="AlphaFoldDB" id="A0A3Q2PUB8"/>
<dbReference type="Gene3D" id="3.30.70.1820">
    <property type="entry name" value="L1 transposable element, RRM domain"/>
    <property type="match status" value="1"/>
</dbReference>
<dbReference type="InterPro" id="IPR004244">
    <property type="entry name" value="Transposase_22"/>
</dbReference>
<protein>
    <recommendedName>
        <fullName evidence="3">L1 transposable element RRM domain-containing protein</fullName>
    </recommendedName>
</protein>
<feature type="domain" description="L1 transposable element RRM" evidence="3">
    <location>
        <begin position="70"/>
        <end position="162"/>
    </location>
</feature>
<dbReference type="PANTHER" id="PTHR11505">
    <property type="entry name" value="L1 TRANSPOSABLE ELEMENT-RELATED"/>
    <property type="match status" value="1"/>
</dbReference>
<dbReference type="Pfam" id="PF02994">
    <property type="entry name" value="Transposase_22"/>
    <property type="match status" value="1"/>
</dbReference>